<dbReference type="InterPro" id="IPR001509">
    <property type="entry name" value="Epimerase_deHydtase"/>
</dbReference>
<gene>
    <name evidence="6" type="ORF">APY94_02105</name>
</gene>
<organism evidence="6 7">
    <name type="scientific">Thermococcus celericrescens</name>
    <dbReference type="NCBI Taxonomy" id="227598"/>
    <lineage>
        <taxon>Archaea</taxon>
        <taxon>Methanobacteriati</taxon>
        <taxon>Methanobacteriota</taxon>
        <taxon>Thermococci</taxon>
        <taxon>Thermococcales</taxon>
        <taxon>Thermococcaceae</taxon>
        <taxon>Thermococcus</taxon>
    </lineage>
</organism>
<dbReference type="GO" id="GO:0005737">
    <property type="term" value="C:cytoplasm"/>
    <property type="evidence" value="ECO:0007669"/>
    <property type="project" value="TreeGrafter"/>
</dbReference>
<dbReference type="GO" id="GO:0070403">
    <property type="term" value="F:NAD+ binding"/>
    <property type="evidence" value="ECO:0007669"/>
    <property type="project" value="InterPro"/>
</dbReference>
<evidence type="ECO:0000313" key="6">
    <source>
        <dbReference type="EMBL" id="KUH34449.1"/>
    </source>
</evidence>
<feature type="domain" description="NAD-dependent epimerase/dehydratase" evidence="5">
    <location>
        <begin position="3"/>
        <end position="240"/>
    </location>
</feature>
<dbReference type="STRING" id="227598.APY94_02105"/>
<dbReference type="AlphaFoldDB" id="A0A100XZ53"/>
<dbReference type="InterPro" id="IPR036291">
    <property type="entry name" value="NAD(P)-bd_dom_sf"/>
</dbReference>
<evidence type="ECO:0000259" key="5">
    <source>
        <dbReference type="Pfam" id="PF01370"/>
    </source>
</evidence>
<proteinExistence type="predicted"/>
<dbReference type="EMBL" id="LLYW01000005">
    <property type="protein sequence ID" value="KUH34449.1"/>
    <property type="molecule type" value="Genomic_DNA"/>
</dbReference>
<dbReference type="Gene3D" id="3.40.50.720">
    <property type="entry name" value="NAD(P)-binding Rossmann-like Domain"/>
    <property type="match status" value="1"/>
</dbReference>
<evidence type="ECO:0000256" key="3">
    <source>
        <dbReference type="ARBA" id="ARBA00023027"/>
    </source>
</evidence>
<dbReference type="Pfam" id="PF01370">
    <property type="entry name" value="Epimerase"/>
    <property type="match status" value="1"/>
</dbReference>
<protein>
    <submittedName>
        <fullName evidence="6">UDP-glucose 4-epimerase</fullName>
    </submittedName>
</protein>
<dbReference type="PANTHER" id="PTHR43078">
    <property type="entry name" value="UDP-GLUCURONIC ACID DECARBOXYLASE-RELATED"/>
    <property type="match status" value="1"/>
</dbReference>
<accession>A0A100XZ53</accession>
<evidence type="ECO:0000256" key="2">
    <source>
        <dbReference type="ARBA" id="ARBA00022793"/>
    </source>
</evidence>
<dbReference type="Proteomes" id="UP000053462">
    <property type="component" value="Unassembled WGS sequence"/>
</dbReference>
<comment type="cofactor">
    <cofactor evidence="1">
        <name>NAD(+)</name>
        <dbReference type="ChEBI" id="CHEBI:57540"/>
    </cofactor>
</comment>
<keyword evidence="2" id="KW-0210">Decarboxylase</keyword>
<dbReference type="Gene3D" id="3.90.25.10">
    <property type="entry name" value="UDP-galactose 4-epimerase, domain 1"/>
    <property type="match status" value="1"/>
</dbReference>
<dbReference type="GO" id="GO:0042732">
    <property type="term" value="P:D-xylose metabolic process"/>
    <property type="evidence" value="ECO:0007669"/>
    <property type="project" value="InterPro"/>
</dbReference>
<dbReference type="OrthoDB" id="4907at2157"/>
<dbReference type="GO" id="GO:0048040">
    <property type="term" value="F:UDP-glucuronate decarboxylase activity"/>
    <property type="evidence" value="ECO:0007669"/>
    <property type="project" value="TreeGrafter"/>
</dbReference>
<dbReference type="PANTHER" id="PTHR43078:SF6">
    <property type="entry name" value="UDP-GLUCURONIC ACID DECARBOXYLASE 1"/>
    <property type="match status" value="1"/>
</dbReference>
<keyword evidence="7" id="KW-1185">Reference proteome</keyword>
<evidence type="ECO:0000256" key="4">
    <source>
        <dbReference type="ARBA" id="ARBA00023239"/>
    </source>
</evidence>
<evidence type="ECO:0000313" key="7">
    <source>
        <dbReference type="Proteomes" id="UP000053462"/>
    </source>
</evidence>
<comment type="caution">
    <text evidence="6">The sequence shown here is derived from an EMBL/GenBank/DDBJ whole genome shotgun (WGS) entry which is preliminary data.</text>
</comment>
<evidence type="ECO:0000256" key="1">
    <source>
        <dbReference type="ARBA" id="ARBA00001911"/>
    </source>
</evidence>
<dbReference type="SUPFAM" id="SSF51735">
    <property type="entry name" value="NAD(P)-binding Rossmann-fold domains"/>
    <property type="match status" value="1"/>
</dbReference>
<reference evidence="6 7" key="1">
    <citation type="submission" date="2015-10" db="EMBL/GenBank/DDBJ databases">
        <title>Draft genome sequence of Thermococcus celericrescens strain DSM 17994.</title>
        <authorList>
            <person name="Hong S.-J."/>
            <person name="Park C.-E."/>
            <person name="Shin J.-H."/>
        </authorList>
    </citation>
    <scope>NUCLEOTIDE SEQUENCE [LARGE SCALE GENOMIC DNA]</scope>
    <source>
        <strain evidence="6 7">DSM 17994</strain>
    </source>
</reference>
<dbReference type="InterPro" id="IPR044516">
    <property type="entry name" value="UXS-like"/>
</dbReference>
<dbReference type="RefSeq" id="WP_058938067.1">
    <property type="nucleotide sequence ID" value="NZ_LLYW01000005.1"/>
</dbReference>
<sequence>MKVLVTGGAGFIGSHLVDRLMELGWEVRVLDDLSAGSLENIKRWLNHERFEFIKGDMRNRGIVEEAVEGVDAVFHLAANPEVRIGSQSPELLYETNVLITYNLLNAMRGSSARYLVFTSSSTVYGDASVIPTPEDYAPLEPISVYGGAKLAAEALISGYAHTFGFRALIFRLANIIGERSNHGVIYDFINKLRKNPGELEILGDGTQRKSYLHVSDTVDGMLHIFEHFRGSDKTVDFYNLGNDDWITVREIAEIVSEGMGLEPEFRFTGGVDGGRGWKGDVKFMRLGIEKAKGTGWSPRLNSYGAVERTVKELLDHIESP</sequence>
<keyword evidence="3" id="KW-0520">NAD</keyword>
<name>A0A100XZ53_9EURY</name>
<dbReference type="CDD" id="cd05234">
    <property type="entry name" value="UDP_G4E_2_SDR_e"/>
    <property type="match status" value="1"/>
</dbReference>
<keyword evidence="4" id="KW-0456">Lyase</keyword>